<dbReference type="EMBL" id="BART01023722">
    <property type="protein sequence ID" value="GAG95966.1"/>
    <property type="molecule type" value="Genomic_DNA"/>
</dbReference>
<sequence>LVFRSDKGYTMPWDGTYKGRMLPVDSYHYVINLNDGSKPVVGNVTIVR</sequence>
<organism evidence="1">
    <name type="scientific">marine sediment metagenome</name>
    <dbReference type="NCBI Taxonomy" id="412755"/>
    <lineage>
        <taxon>unclassified sequences</taxon>
        <taxon>metagenomes</taxon>
        <taxon>ecological metagenomes</taxon>
    </lineage>
</organism>
<proteinExistence type="predicted"/>
<reference evidence="1" key="1">
    <citation type="journal article" date="2014" name="Front. Microbiol.">
        <title>High frequency of phylogenetically diverse reductive dehalogenase-homologous genes in deep subseafloor sedimentary metagenomes.</title>
        <authorList>
            <person name="Kawai M."/>
            <person name="Futagami T."/>
            <person name="Toyoda A."/>
            <person name="Takaki Y."/>
            <person name="Nishi S."/>
            <person name="Hori S."/>
            <person name="Arai W."/>
            <person name="Tsubouchi T."/>
            <person name="Morono Y."/>
            <person name="Uchiyama I."/>
            <person name="Ito T."/>
            <person name="Fujiyama A."/>
            <person name="Inagaki F."/>
            <person name="Takami H."/>
        </authorList>
    </citation>
    <scope>NUCLEOTIDE SEQUENCE</scope>
    <source>
        <strain evidence="1">Expedition CK06-06</strain>
    </source>
</reference>
<gene>
    <name evidence="1" type="ORF">S01H4_43072</name>
</gene>
<evidence type="ECO:0000313" key="1">
    <source>
        <dbReference type="EMBL" id="GAG95966.1"/>
    </source>
</evidence>
<feature type="non-terminal residue" evidence="1">
    <location>
        <position position="1"/>
    </location>
</feature>
<accession>X1DHU7</accession>
<comment type="caution">
    <text evidence="1">The sequence shown here is derived from an EMBL/GenBank/DDBJ whole genome shotgun (WGS) entry which is preliminary data.</text>
</comment>
<evidence type="ECO:0008006" key="2">
    <source>
        <dbReference type="Google" id="ProtNLM"/>
    </source>
</evidence>
<protein>
    <recommendedName>
        <fullName evidence="2">Gliding motility-associated C-terminal domain-containing protein</fullName>
    </recommendedName>
</protein>
<dbReference type="AlphaFoldDB" id="X1DHU7"/>
<name>X1DHU7_9ZZZZ</name>